<dbReference type="InterPro" id="IPR009695">
    <property type="entry name" value="Diacylglyc_glucosyltr_N"/>
</dbReference>
<reference evidence="7 8" key="1">
    <citation type="submission" date="2019-02" db="EMBL/GenBank/DDBJ databases">
        <title>Closed genome of Sporomusa termitida DSM 4440.</title>
        <authorList>
            <person name="Poehlein A."/>
            <person name="Daniel R."/>
        </authorList>
    </citation>
    <scope>NUCLEOTIDE SEQUENCE [LARGE SCALE GENOMIC DNA]</scope>
    <source>
        <strain evidence="7 8">DSM 4440</strain>
    </source>
</reference>
<name>A0A517DT61_9FIRM</name>
<dbReference type="GO" id="GO:0016020">
    <property type="term" value="C:membrane"/>
    <property type="evidence" value="ECO:0007669"/>
    <property type="project" value="UniProtKB-SubCell"/>
</dbReference>
<comment type="similarity">
    <text evidence="2">Belongs to the glycosyltransferase 28 family.</text>
</comment>
<dbReference type="GO" id="GO:0016758">
    <property type="term" value="F:hexosyltransferase activity"/>
    <property type="evidence" value="ECO:0007669"/>
    <property type="project" value="InterPro"/>
</dbReference>
<dbReference type="KEGG" id="sted:SPTER_18040"/>
<dbReference type="InterPro" id="IPR050519">
    <property type="entry name" value="Glycosyltransf_28_UgtP"/>
</dbReference>
<keyword evidence="8" id="KW-1185">Reference proteome</keyword>
<gene>
    <name evidence="7" type="primary">ugtP_1</name>
    <name evidence="7" type="ORF">SPTER_18040</name>
</gene>
<organism evidence="7 8">
    <name type="scientific">Sporomusa termitida</name>
    <dbReference type="NCBI Taxonomy" id="2377"/>
    <lineage>
        <taxon>Bacteria</taxon>
        <taxon>Bacillati</taxon>
        <taxon>Bacillota</taxon>
        <taxon>Negativicutes</taxon>
        <taxon>Selenomonadales</taxon>
        <taxon>Sporomusaceae</taxon>
        <taxon>Sporomusa</taxon>
    </lineage>
</organism>
<evidence type="ECO:0000256" key="3">
    <source>
        <dbReference type="ARBA" id="ARBA00022676"/>
    </source>
</evidence>
<evidence type="ECO:0000313" key="8">
    <source>
        <dbReference type="Proteomes" id="UP000320776"/>
    </source>
</evidence>
<evidence type="ECO:0000256" key="1">
    <source>
        <dbReference type="ARBA" id="ARBA00004370"/>
    </source>
</evidence>
<dbReference type="InterPro" id="IPR007235">
    <property type="entry name" value="Glyco_trans_28_C"/>
</dbReference>
<evidence type="ECO:0000313" key="7">
    <source>
        <dbReference type="EMBL" id="QDR80476.1"/>
    </source>
</evidence>
<dbReference type="PANTHER" id="PTHR43025">
    <property type="entry name" value="MONOGALACTOSYLDIACYLGLYCEROL SYNTHASE"/>
    <property type="match status" value="1"/>
</dbReference>
<proteinExistence type="inferred from homology"/>
<dbReference type="PANTHER" id="PTHR43025:SF3">
    <property type="entry name" value="MONOGALACTOSYLDIACYLGLYCEROL SYNTHASE 1, CHLOROPLASTIC"/>
    <property type="match status" value="1"/>
</dbReference>
<dbReference type="EC" id="2.4.1.315" evidence="7"/>
<dbReference type="SUPFAM" id="SSF53756">
    <property type="entry name" value="UDP-Glycosyltransferase/glycogen phosphorylase"/>
    <property type="match status" value="1"/>
</dbReference>
<keyword evidence="4 7" id="KW-0808">Transferase</keyword>
<evidence type="ECO:0000256" key="2">
    <source>
        <dbReference type="ARBA" id="ARBA00006962"/>
    </source>
</evidence>
<dbReference type="Proteomes" id="UP000320776">
    <property type="component" value="Chromosome"/>
</dbReference>
<evidence type="ECO:0000256" key="4">
    <source>
        <dbReference type="ARBA" id="ARBA00022679"/>
    </source>
</evidence>
<dbReference type="GO" id="GO:0009247">
    <property type="term" value="P:glycolipid biosynthetic process"/>
    <property type="evidence" value="ECO:0007669"/>
    <property type="project" value="InterPro"/>
</dbReference>
<keyword evidence="3 7" id="KW-0328">Glycosyltransferase</keyword>
<feature type="domain" description="Diacylglycerol glucosyltransferase N-terminal" evidence="6">
    <location>
        <begin position="17"/>
        <end position="181"/>
    </location>
</feature>
<dbReference type="Pfam" id="PF06925">
    <property type="entry name" value="MGDG_synth"/>
    <property type="match status" value="1"/>
</dbReference>
<feature type="domain" description="Glycosyl transferase family 28 C-terminal" evidence="5">
    <location>
        <begin position="206"/>
        <end position="321"/>
    </location>
</feature>
<evidence type="ECO:0000259" key="6">
    <source>
        <dbReference type="Pfam" id="PF06925"/>
    </source>
</evidence>
<dbReference type="AlphaFoldDB" id="A0A517DT61"/>
<protein>
    <submittedName>
        <fullName evidence="7">Processive diacylglycerol beta-glucosyltransferase</fullName>
        <ecNumber evidence="7">2.4.1.315</ecNumber>
    </submittedName>
</protein>
<comment type="subcellular location">
    <subcellularLocation>
        <location evidence="1">Membrane</location>
    </subcellularLocation>
</comment>
<sequence>MVKPRVLFMSAPIGAGHFKAAQSVSQLLRLHHSCHTELCSIFDFCHPFIGRTVLKGYLQILATFPQAYGAMYGWGNQSRLALLGRELVSQLFARRMVAYIKQFQPSVIVCTHATPAGLVAWLKKKGLITVPAAAIITDFVAHRLWVYPEFEHYFVAHPAMADYLSQQGILPQSIVVTGIPVSECFSQPGNKEQILAELKLSPGRKTILIMGGGAGVLPMAEILAVCDQLDRPVQIIAVAGKNQLLYRRLAQMQATSRQPVRVFGFVDNVHELMRAADVLISKPGGMSSAEALTMGVPLVIYRPIPGQEEANTRYLLNHRAALRADSLTALATILTRLFTTDDDFITLRRRAVLLGRPYAAKNIADFIAECHLKG</sequence>
<dbReference type="Pfam" id="PF04101">
    <property type="entry name" value="Glyco_tran_28_C"/>
    <property type="match status" value="1"/>
</dbReference>
<dbReference type="Gene3D" id="3.40.50.2000">
    <property type="entry name" value="Glycogen Phosphorylase B"/>
    <property type="match status" value="1"/>
</dbReference>
<evidence type="ECO:0000259" key="5">
    <source>
        <dbReference type="Pfam" id="PF04101"/>
    </source>
</evidence>
<accession>A0A517DT61</accession>
<dbReference type="EMBL" id="CP036259">
    <property type="protein sequence ID" value="QDR80476.1"/>
    <property type="molecule type" value="Genomic_DNA"/>
</dbReference>